<dbReference type="OrthoDB" id="9957152at2"/>
<evidence type="ECO:0000313" key="2">
    <source>
        <dbReference type="Proteomes" id="UP000234240"/>
    </source>
</evidence>
<dbReference type="Proteomes" id="UP000234240">
    <property type="component" value="Unassembled WGS sequence"/>
</dbReference>
<protein>
    <submittedName>
        <fullName evidence="1">Uncharacterized protein</fullName>
    </submittedName>
</protein>
<feature type="non-terminal residue" evidence="1">
    <location>
        <position position="160"/>
    </location>
</feature>
<evidence type="ECO:0000313" key="1">
    <source>
        <dbReference type="EMBL" id="PLR29300.1"/>
    </source>
</evidence>
<organism evidence="1 2">
    <name type="scientific">Chimaeribacter californicus</name>
    <dbReference type="NCBI Taxonomy" id="2060067"/>
    <lineage>
        <taxon>Bacteria</taxon>
        <taxon>Pseudomonadati</taxon>
        <taxon>Pseudomonadota</taxon>
        <taxon>Gammaproteobacteria</taxon>
        <taxon>Enterobacterales</taxon>
        <taxon>Yersiniaceae</taxon>
        <taxon>Chimaeribacter</taxon>
    </lineage>
</organism>
<comment type="caution">
    <text evidence="1">The sequence shown here is derived from an EMBL/GenBank/DDBJ whole genome shotgun (WGS) entry which is preliminary data.</text>
</comment>
<name>A0A2N5DT05_9GAMM</name>
<dbReference type="RefSeq" id="WP_146001041.1">
    <property type="nucleotide sequence ID" value="NZ_PJZF01000070.1"/>
</dbReference>
<dbReference type="EMBL" id="PJZF01000070">
    <property type="protein sequence ID" value="PLR29300.1"/>
    <property type="molecule type" value="Genomic_DNA"/>
</dbReference>
<reference evidence="1 2" key="1">
    <citation type="submission" date="2017-12" db="EMBL/GenBank/DDBJ databases">
        <title>Characterization of six clinical isolates of Enterochimera gen. nov., a novel genus of the Yersiniaciae family and the three species Enterochimera arupensis sp. nov., Enterochimera coloradensis sp. nov, and Enterochimera californica sp. nov.</title>
        <authorList>
            <person name="Rossi A."/>
            <person name="Fisher M."/>
        </authorList>
    </citation>
    <scope>NUCLEOTIDE SEQUENCE [LARGE SCALE GENOMIC DNA]</scope>
    <source>
        <strain evidence="2">2015-Iso6</strain>
    </source>
</reference>
<gene>
    <name evidence="1" type="ORF">CYR55_22850</name>
</gene>
<keyword evidence="2" id="KW-1185">Reference proteome</keyword>
<sequence>MIKSYLLPKSSRLYKAGYVNMAIVGEPMAIESATQKLSSKYPDFQRLTVGDDGRLTVTFWLQRGLCSAFRNDWTDIKTELVNTAQVAKKKPPVLIHKVSSEEVTAARALIASPSTDRSQFNELWEICEKVNAAIAAAYRSNCFSDYDHQLKEKRLKRLRT</sequence>
<dbReference type="AlphaFoldDB" id="A0A2N5DT05"/>
<proteinExistence type="predicted"/>
<accession>A0A2N5DT05</accession>